<keyword evidence="2" id="KW-0812">Transmembrane</keyword>
<sequence length="175" mass="19826">MKKIINILLIAILSVVFIGLVLFVLNFAKDMWSDSDTKIVDKHQHETSKDKNNKPSDSSSQNNSNEQSTTTSIEEQDNSTTSTNNNENQSIETNTSQQQASTNNQQNSTTNENSESTSNVDDMSNKELMDYYTQNMSEDDKKVVEGRFEYQKGNEYSDYIRDQLKSNPDAINATK</sequence>
<proteinExistence type="predicted"/>
<evidence type="ECO:0000313" key="3">
    <source>
        <dbReference type="EMBL" id="QKQ28863.1"/>
    </source>
</evidence>
<gene>
    <name evidence="3" type="ORF">FOB69_05045</name>
</gene>
<reference evidence="3 4" key="1">
    <citation type="submission" date="2019-09" db="EMBL/GenBank/DDBJ databases">
        <title>FDA dAtabase for Regulatory Grade micrObial Sequences (FDA-ARGOS): Supporting development and validation of Infectious Disease Dx tests.</title>
        <authorList>
            <person name="Sciortino C."/>
            <person name="Tallon L."/>
            <person name="Sadzewicz L."/>
            <person name="Vavikolanu K."/>
            <person name="Mehta A."/>
            <person name="Aluvathingal J."/>
            <person name="Nadendla S."/>
            <person name="Nandy P."/>
            <person name="Geyer C."/>
            <person name="Yan Y."/>
            <person name="Sichtig H."/>
        </authorList>
    </citation>
    <scope>NUCLEOTIDE SEQUENCE [LARGE SCALE GENOMIC DNA]</scope>
    <source>
        <strain evidence="3 4">FDAARGOS_661</strain>
    </source>
</reference>
<feature type="compositionally biased region" description="Low complexity" evidence="1">
    <location>
        <begin position="55"/>
        <end position="119"/>
    </location>
</feature>
<evidence type="ECO:0000256" key="1">
    <source>
        <dbReference type="SAM" id="MobiDB-lite"/>
    </source>
</evidence>
<evidence type="ECO:0000256" key="2">
    <source>
        <dbReference type="SAM" id="Phobius"/>
    </source>
</evidence>
<organism evidence="3 4">
    <name type="scientific">Staphylococcus hominis</name>
    <dbReference type="NCBI Taxonomy" id="1290"/>
    <lineage>
        <taxon>Bacteria</taxon>
        <taxon>Bacillati</taxon>
        <taxon>Bacillota</taxon>
        <taxon>Bacilli</taxon>
        <taxon>Bacillales</taxon>
        <taxon>Staphylococcaceae</taxon>
        <taxon>Staphylococcus</taxon>
    </lineage>
</organism>
<dbReference type="Proteomes" id="UP000509636">
    <property type="component" value="Chromosome"/>
</dbReference>
<keyword evidence="2" id="KW-1133">Transmembrane helix</keyword>
<feature type="transmembrane region" description="Helical" evidence="2">
    <location>
        <begin position="7"/>
        <end position="28"/>
    </location>
</feature>
<accession>A0A6N0I2U1</accession>
<name>A0A6N0I2U1_STAHO</name>
<feature type="region of interest" description="Disordered" evidence="1">
    <location>
        <begin position="43"/>
        <end position="124"/>
    </location>
</feature>
<dbReference type="RefSeq" id="WP_100442606.1">
    <property type="nucleotide sequence ID" value="NZ_JAEKFX010000012.1"/>
</dbReference>
<keyword evidence="2" id="KW-0472">Membrane</keyword>
<dbReference type="EMBL" id="CP054550">
    <property type="protein sequence ID" value="QKQ28863.1"/>
    <property type="molecule type" value="Genomic_DNA"/>
</dbReference>
<evidence type="ECO:0000313" key="4">
    <source>
        <dbReference type="Proteomes" id="UP000509636"/>
    </source>
</evidence>
<feature type="compositionally biased region" description="Basic and acidic residues" evidence="1">
    <location>
        <begin position="43"/>
        <end position="54"/>
    </location>
</feature>
<dbReference type="AlphaFoldDB" id="A0A6N0I2U1"/>
<protein>
    <submittedName>
        <fullName evidence="3">Uncharacterized protein</fullName>
    </submittedName>
</protein>